<dbReference type="AlphaFoldDB" id="A0A4R1N6J3"/>
<evidence type="ECO:0000313" key="3">
    <source>
        <dbReference type="Proteomes" id="UP000294545"/>
    </source>
</evidence>
<evidence type="ECO:0000313" key="2">
    <source>
        <dbReference type="EMBL" id="TCK98649.1"/>
    </source>
</evidence>
<keyword evidence="1" id="KW-0812">Transmembrane</keyword>
<proteinExistence type="predicted"/>
<dbReference type="EMBL" id="SMGQ01000011">
    <property type="protein sequence ID" value="TCK98649.1"/>
    <property type="molecule type" value="Genomic_DNA"/>
</dbReference>
<protein>
    <submittedName>
        <fullName evidence="2">Uncharacterized protein</fullName>
    </submittedName>
</protein>
<accession>A0A4R1N6J3</accession>
<dbReference type="RefSeq" id="WP_132281623.1">
    <property type="nucleotide sequence ID" value="NZ_SMGQ01000011.1"/>
</dbReference>
<name>A0A4R1N6J3_9FIRM</name>
<keyword evidence="3" id="KW-1185">Reference proteome</keyword>
<dbReference type="Proteomes" id="UP000294545">
    <property type="component" value="Unassembled WGS sequence"/>
</dbReference>
<gene>
    <name evidence="2" type="ORF">EDC19_1082</name>
</gene>
<dbReference type="OrthoDB" id="1935917at2"/>
<keyword evidence="1" id="KW-0472">Membrane</keyword>
<feature type="transmembrane region" description="Helical" evidence="1">
    <location>
        <begin position="5"/>
        <end position="25"/>
    </location>
</feature>
<evidence type="ECO:0000256" key="1">
    <source>
        <dbReference type="SAM" id="Phobius"/>
    </source>
</evidence>
<organism evidence="2 3">
    <name type="scientific">Natranaerovirga hydrolytica</name>
    <dbReference type="NCBI Taxonomy" id="680378"/>
    <lineage>
        <taxon>Bacteria</taxon>
        <taxon>Bacillati</taxon>
        <taxon>Bacillota</taxon>
        <taxon>Clostridia</taxon>
        <taxon>Lachnospirales</taxon>
        <taxon>Natranaerovirgaceae</taxon>
        <taxon>Natranaerovirga</taxon>
    </lineage>
</organism>
<comment type="caution">
    <text evidence="2">The sequence shown here is derived from an EMBL/GenBank/DDBJ whole genome shotgun (WGS) entry which is preliminary data.</text>
</comment>
<keyword evidence="1" id="KW-1133">Transmembrane helix</keyword>
<sequence>MKKVIIKVCIGIVVIGLGIGFVDYWRVCHLFEKPIFTIPIMTSDDGGSGTYQGLGYSFEIQGNFMPEDEHFGVTHFEYYWFGNLVKKGMQE</sequence>
<reference evidence="2 3" key="1">
    <citation type="submission" date="2019-03" db="EMBL/GenBank/DDBJ databases">
        <title>Genomic Encyclopedia of Type Strains, Phase IV (KMG-IV): sequencing the most valuable type-strain genomes for metagenomic binning, comparative biology and taxonomic classification.</title>
        <authorList>
            <person name="Goeker M."/>
        </authorList>
    </citation>
    <scope>NUCLEOTIDE SEQUENCE [LARGE SCALE GENOMIC DNA]</scope>
    <source>
        <strain evidence="2 3">DSM 24176</strain>
    </source>
</reference>